<evidence type="ECO:0000313" key="7">
    <source>
        <dbReference type="EMBL" id="EKU46796.1"/>
    </source>
</evidence>
<dbReference type="eggNOG" id="COG1648">
    <property type="taxonomic scope" value="Bacteria"/>
</dbReference>
<dbReference type="STRING" id="1229783.C273_08831"/>
<dbReference type="InterPro" id="IPR028161">
    <property type="entry name" value="Met8-like"/>
</dbReference>
<keyword evidence="8" id="KW-1185">Reference proteome</keyword>
<dbReference type="GO" id="GO:0004325">
    <property type="term" value="F:ferrochelatase activity"/>
    <property type="evidence" value="ECO:0007669"/>
    <property type="project" value="InterPro"/>
</dbReference>
<keyword evidence="5" id="KW-0627">Porphyrin biosynthesis</keyword>
<dbReference type="AlphaFoldDB" id="K9AL71"/>
<reference evidence="7 8" key="1">
    <citation type="journal article" date="2013" name="Genome Announc.">
        <title>Genome Sequence of Staphylococcus massiliensis Strain S46, Isolated from the Surface of Healthy Human Skin.</title>
        <authorList>
            <person name="Srivastav R."/>
            <person name="Singh A."/>
            <person name="Jangir P.K."/>
            <person name="Kumari C."/>
            <person name="Muduli S."/>
            <person name="Sharma R."/>
        </authorList>
    </citation>
    <scope>NUCLEOTIDE SEQUENCE [LARGE SCALE GENOMIC DNA]</scope>
    <source>
        <strain evidence="7 8">S46</strain>
    </source>
</reference>
<organism evidence="7 8">
    <name type="scientific">Staphylococcus massiliensis S46</name>
    <dbReference type="NCBI Taxonomy" id="1229783"/>
    <lineage>
        <taxon>Bacteria</taxon>
        <taxon>Bacillati</taxon>
        <taxon>Bacillota</taxon>
        <taxon>Bacilli</taxon>
        <taxon>Bacillales</taxon>
        <taxon>Staphylococcaceae</taxon>
        <taxon>Staphylococcus</taxon>
    </lineage>
</organism>
<dbReference type="InterPro" id="IPR036291">
    <property type="entry name" value="NAD(P)-bd_dom_sf"/>
</dbReference>
<gene>
    <name evidence="7" type="ORF">C273_08831</name>
</gene>
<dbReference type="EMBL" id="AMSQ01000015">
    <property type="protein sequence ID" value="EKU46796.1"/>
    <property type="molecule type" value="Genomic_DNA"/>
</dbReference>
<accession>K9AL71</accession>
<dbReference type="NCBIfam" id="TIGR01470">
    <property type="entry name" value="cysG_Nterm"/>
    <property type="match status" value="1"/>
</dbReference>
<dbReference type="InterPro" id="IPR006367">
    <property type="entry name" value="Sirohaem_synthase_N"/>
</dbReference>
<comment type="pathway">
    <text evidence="1">Porphyrin-containing compound metabolism; siroheme biosynthesis; sirohydrochlorin from precorrin-2: step 1/1.</text>
</comment>
<dbReference type="GO" id="GO:0043115">
    <property type="term" value="F:precorrin-2 dehydrogenase activity"/>
    <property type="evidence" value="ECO:0007669"/>
    <property type="project" value="UniProtKB-EC"/>
</dbReference>
<evidence type="ECO:0000256" key="2">
    <source>
        <dbReference type="ARBA" id="ARBA00012400"/>
    </source>
</evidence>
<dbReference type="OrthoDB" id="9773765at2"/>
<dbReference type="Proteomes" id="UP000009885">
    <property type="component" value="Unassembled WGS sequence"/>
</dbReference>
<name>K9AL71_9STAP</name>
<dbReference type="RefSeq" id="WP_009384092.1">
    <property type="nucleotide sequence ID" value="NZ_AMSQ01000015.1"/>
</dbReference>
<protein>
    <recommendedName>
        <fullName evidence="2">precorrin-2 dehydrogenase</fullName>
        <ecNumber evidence="2">1.3.1.76</ecNumber>
    </recommendedName>
</protein>
<dbReference type="GO" id="GO:0019354">
    <property type="term" value="P:siroheme biosynthetic process"/>
    <property type="evidence" value="ECO:0007669"/>
    <property type="project" value="UniProtKB-UniPathway"/>
</dbReference>
<proteinExistence type="predicted"/>
<sequence>MYPIQLQIQGKHIVVVGGGRIGFRKVSKLVREAVTIDVVSPSFDVAFQRLKAPNVSLIEKPYEKSDIEAADIVYIATNDHELNDQIRRDCTAQQLVNHTGDRTQSDFYDMKTIEYDGITINIGSNGSDYERVKALSQAIETYLDGTYKEDKL</sequence>
<dbReference type="PANTHER" id="PTHR35330">
    <property type="entry name" value="SIROHEME BIOSYNTHESIS PROTEIN MET8"/>
    <property type="match status" value="1"/>
</dbReference>
<dbReference type="EC" id="1.3.1.76" evidence="2"/>
<evidence type="ECO:0000256" key="6">
    <source>
        <dbReference type="ARBA" id="ARBA00047561"/>
    </source>
</evidence>
<dbReference type="Pfam" id="PF13241">
    <property type="entry name" value="NAD_binding_7"/>
    <property type="match status" value="1"/>
</dbReference>
<evidence type="ECO:0000256" key="4">
    <source>
        <dbReference type="ARBA" id="ARBA00023027"/>
    </source>
</evidence>
<dbReference type="PANTHER" id="PTHR35330:SF1">
    <property type="entry name" value="SIROHEME BIOSYNTHESIS PROTEIN MET8"/>
    <property type="match status" value="1"/>
</dbReference>
<dbReference type="PATRIC" id="fig|1229783.3.peg.1775"/>
<evidence type="ECO:0000256" key="5">
    <source>
        <dbReference type="ARBA" id="ARBA00023244"/>
    </source>
</evidence>
<comment type="caution">
    <text evidence="7">The sequence shown here is derived from an EMBL/GenBank/DDBJ whole genome shotgun (WGS) entry which is preliminary data.</text>
</comment>
<evidence type="ECO:0000256" key="1">
    <source>
        <dbReference type="ARBA" id="ARBA00005010"/>
    </source>
</evidence>
<dbReference type="Gene3D" id="3.40.50.720">
    <property type="entry name" value="NAD(P)-binding Rossmann-like Domain"/>
    <property type="match status" value="1"/>
</dbReference>
<comment type="catalytic activity">
    <reaction evidence="6">
        <text>precorrin-2 + NAD(+) = sirohydrochlorin + NADH + 2 H(+)</text>
        <dbReference type="Rhea" id="RHEA:15613"/>
        <dbReference type="ChEBI" id="CHEBI:15378"/>
        <dbReference type="ChEBI" id="CHEBI:57540"/>
        <dbReference type="ChEBI" id="CHEBI:57945"/>
        <dbReference type="ChEBI" id="CHEBI:58351"/>
        <dbReference type="ChEBI" id="CHEBI:58827"/>
        <dbReference type="EC" id="1.3.1.76"/>
    </reaction>
</comment>
<keyword evidence="3" id="KW-0560">Oxidoreductase</keyword>
<dbReference type="UniPathway" id="UPA00262">
    <property type="reaction ID" value="UER00222"/>
</dbReference>
<evidence type="ECO:0000256" key="3">
    <source>
        <dbReference type="ARBA" id="ARBA00023002"/>
    </source>
</evidence>
<dbReference type="SUPFAM" id="SSF51735">
    <property type="entry name" value="NAD(P)-binding Rossmann-fold domains"/>
    <property type="match status" value="1"/>
</dbReference>
<evidence type="ECO:0000313" key="8">
    <source>
        <dbReference type="Proteomes" id="UP000009885"/>
    </source>
</evidence>
<keyword evidence="4" id="KW-0520">NAD</keyword>